<organism evidence="1">
    <name type="scientific">marine sediment metagenome</name>
    <dbReference type="NCBI Taxonomy" id="412755"/>
    <lineage>
        <taxon>unclassified sequences</taxon>
        <taxon>metagenomes</taxon>
        <taxon>ecological metagenomes</taxon>
    </lineage>
</organism>
<reference evidence="1" key="1">
    <citation type="journal article" date="2015" name="Nature">
        <title>Complex archaea that bridge the gap between prokaryotes and eukaryotes.</title>
        <authorList>
            <person name="Spang A."/>
            <person name="Saw J.H."/>
            <person name="Jorgensen S.L."/>
            <person name="Zaremba-Niedzwiedzka K."/>
            <person name="Martijn J."/>
            <person name="Lind A.E."/>
            <person name="van Eijk R."/>
            <person name="Schleper C."/>
            <person name="Guy L."/>
            <person name="Ettema T.J."/>
        </authorList>
    </citation>
    <scope>NUCLEOTIDE SEQUENCE</scope>
</reference>
<proteinExistence type="predicted"/>
<name>A0A0F9IV04_9ZZZZ</name>
<accession>A0A0F9IV04</accession>
<gene>
    <name evidence="1" type="ORF">LCGC14_1611040</name>
</gene>
<dbReference type="AlphaFoldDB" id="A0A0F9IV04"/>
<dbReference type="EMBL" id="LAZR01013042">
    <property type="protein sequence ID" value="KKM23849.1"/>
    <property type="molecule type" value="Genomic_DNA"/>
</dbReference>
<feature type="non-terminal residue" evidence="1">
    <location>
        <position position="54"/>
    </location>
</feature>
<comment type="caution">
    <text evidence="1">The sequence shown here is derived from an EMBL/GenBank/DDBJ whole genome shotgun (WGS) entry which is preliminary data.</text>
</comment>
<sequence length="54" mass="6302">MRKSKKNERQELLSQEMKDYKLDPDAMIQVFDLTKVYNITEGIEVRALNGVSLD</sequence>
<protein>
    <submittedName>
        <fullName evidence="1">Uncharacterized protein</fullName>
    </submittedName>
</protein>
<evidence type="ECO:0000313" key="1">
    <source>
        <dbReference type="EMBL" id="KKM23849.1"/>
    </source>
</evidence>